<dbReference type="InterPro" id="IPR011705">
    <property type="entry name" value="BACK"/>
</dbReference>
<evidence type="ECO:0000313" key="2">
    <source>
        <dbReference type="Proteomes" id="UP000492821"/>
    </source>
</evidence>
<dbReference type="Pfam" id="PF07707">
    <property type="entry name" value="BACK"/>
    <property type="match status" value="1"/>
</dbReference>
<reference evidence="2" key="1">
    <citation type="journal article" date="2013" name="Genetics">
        <title>The draft genome and transcriptome of Panagrellus redivivus are shaped by the harsh demands of a free-living lifestyle.</title>
        <authorList>
            <person name="Srinivasan J."/>
            <person name="Dillman A.R."/>
            <person name="Macchietto M.G."/>
            <person name="Heikkinen L."/>
            <person name="Lakso M."/>
            <person name="Fracchia K.M."/>
            <person name="Antoshechkin I."/>
            <person name="Mortazavi A."/>
            <person name="Wong G."/>
            <person name="Sternberg P.W."/>
        </authorList>
    </citation>
    <scope>NUCLEOTIDE SEQUENCE [LARGE SCALE GENOMIC DNA]</scope>
    <source>
        <strain evidence="2">MT8872</strain>
    </source>
</reference>
<dbReference type="WBParaSite" id="Pan_g12793.t1">
    <property type="protein sequence ID" value="Pan_g12793.t1"/>
    <property type="gene ID" value="Pan_g12793"/>
</dbReference>
<dbReference type="SUPFAM" id="SSF49785">
    <property type="entry name" value="Galactose-binding domain-like"/>
    <property type="match status" value="1"/>
</dbReference>
<reference evidence="3" key="2">
    <citation type="submission" date="2020-10" db="UniProtKB">
        <authorList>
            <consortium name="WormBaseParasite"/>
        </authorList>
    </citation>
    <scope>IDENTIFICATION</scope>
</reference>
<dbReference type="Gene3D" id="1.25.40.420">
    <property type="match status" value="1"/>
</dbReference>
<dbReference type="GO" id="GO:0048512">
    <property type="term" value="P:circadian behavior"/>
    <property type="evidence" value="ECO:0007669"/>
    <property type="project" value="TreeGrafter"/>
</dbReference>
<accession>A0A7E4UV44</accession>
<dbReference type="Gene3D" id="3.30.710.10">
    <property type="entry name" value="Potassium Channel Kv1.1, Chain A"/>
    <property type="match status" value="1"/>
</dbReference>
<dbReference type="GO" id="GO:0005737">
    <property type="term" value="C:cytoplasm"/>
    <property type="evidence" value="ECO:0007669"/>
    <property type="project" value="TreeGrafter"/>
</dbReference>
<dbReference type="PANTHER" id="PTHR46306:SF1">
    <property type="entry name" value="BTB_POZ DOMAIN-CONTAINING PROTEIN 9"/>
    <property type="match status" value="1"/>
</dbReference>
<evidence type="ECO:0000313" key="3">
    <source>
        <dbReference type="WBParaSite" id="Pan_g12793.t1"/>
    </source>
</evidence>
<dbReference type="AlphaFoldDB" id="A0A7E4UV44"/>
<dbReference type="GO" id="GO:0008344">
    <property type="term" value="P:adult locomotory behavior"/>
    <property type="evidence" value="ECO:0007669"/>
    <property type="project" value="TreeGrafter"/>
</dbReference>
<dbReference type="Gene3D" id="2.60.120.260">
    <property type="entry name" value="Galactose-binding domain-like"/>
    <property type="match status" value="1"/>
</dbReference>
<dbReference type="SMART" id="SM00225">
    <property type="entry name" value="BTB"/>
    <property type="match status" value="1"/>
</dbReference>
<feature type="domain" description="BTB" evidence="1">
    <location>
        <begin position="21"/>
        <end position="88"/>
    </location>
</feature>
<dbReference type="PROSITE" id="PS50097">
    <property type="entry name" value="BTB"/>
    <property type="match status" value="1"/>
</dbReference>
<dbReference type="InterPro" id="IPR011333">
    <property type="entry name" value="SKP1/BTB/POZ_sf"/>
</dbReference>
<keyword evidence="2" id="KW-1185">Reference proteome</keyword>
<organism evidence="2 3">
    <name type="scientific">Panagrellus redivivus</name>
    <name type="common">Microworm</name>
    <dbReference type="NCBI Taxonomy" id="6233"/>
    <lineage>
        <taxon>Eukaryota</taxon>
        <taxon>Metazoa</taxon>
        <taxon>Ecdysozoa</taxon>
        <taxon>Nematoda</taxon>
        <taxon>Chromadorea</taxon>
        <taxon>Rhabditida</taxon>
        <taxon>Tylenchina</taxon>
        <taxon>Panagrolaimomorpha</taxon>
        <taxon>Panagrolaimoidea</taxon>
        <taxon>Panagrolaimidae</taxon>
        <taxon>Panagrellus</taxon>
    </lineage>
</organism>
<evidence type="ECO:0000259" key="1">
    <source>
        <dbReference type="PROSITE" id="PS50097"/>
    </source>
</evidence>
<dbReference type="InterPro" id="IPR000210">
    <property type="entry name" value="BTB/POZ_dom"/>
</dbReference>
<proteinExistence type="predicted"/>
<sequence>MSILFSVDHDFNILNYYKEVPDVILIVEETEIPAHRSVLSEKCEFFRTMFSSSFFEAKSDKIRLKETCLDAFKVILKFIYTGQLPTLYHECQDCSLQHAARTITSQQLFEILLCAQFYMMDDLVNDTISKLKWKCLLNPGLILNNALAYSIDDLISRSTVSIQKEAHDLVKRKVLAQLSPRAWEYVLKLPLDTYESNIFEALVNWMRNNPGHSEAFPKLLEHIELHLLDKAHLDMLFKPTQLIDPLFLVNLLSQQQQQAQLVKKVVDRNVITGADDLRIIDGKKNGSKPTITPLFNKQSIVIDLKQRYLLNCLKLKSEFALSYTISMSTDSQNWDLVIDYSKYECSGRQVLYFTERAVRFIRIQSDSDYYYSVSNIEALYSTNAFSVEIDPETTLIVPNRNLMPSAMLDIGSPYTVRGRIVNGYIEIRNTCSMVYEFRQPYLVGSLKLLLKEVSSYYAEIAYSYRQNWTRVISEENVSGWRIATFERQPVVLIKIVGTMDPNVSEYFRLYGIECPAT</sequence>
<name>A0A7E4UV44_PANRE</name>
<dbReference type="SUPFAM" id="SSF54695">
    <property type="entry name" value="POZ domain"/>
    <property type="match status" value="1"/>
</dbReference>
<dbReference type="PANTHER" id="PTHR46306">
    <property type="entry name" value="BTB/POZ DOMAIN-CONTAINING PROTEIN 9"/>
    <property type="match status" value="1"/>
</dbReference>
<dbReference type="InterPro" id="IPR052407">
    <property type="entry name" value="BTB_POZ_domain_cont_9"/>
</dbReference>
<dbReference type="InterPro" id="IPR008979">
    <property type="entry name" value="Galactose-bd-like_sf"/>
</dbReference>
<dbReference type="GO" id="GO:0050804">
    <property type="term" value="P:modulation of chemical synaptic transmission"/>
    <property type="evidence" value="ECO:0007669"/>
    <property type="project" value="TreeGrafter"/>
</dbReference>
<dbReference type="CDD" id="cd18186">
    <property type="entry name" value="BTB_POZ_ZBTB_KLHL-like"/>
    <property type="match status" value="1"/>
</dbReference>
<protein>
    <submittedName>
        <fullName evidence="3">BTB domain-containing protein</fullName>
    </submittedName>
</protein>
<dbReference type="Proteomes" id="UP000492821">
    <property type="component" value="Unassembled WGS sequence"/>
</dbReference>
<dbReference type="Pfam" id="PF00651">
    <property type="entry name" value="BTB"/>
    <property type="match status" value="1"/>
</dbReference>